<dbReference type="Pfam" id="PF02932">
    <property type="entry name" value="Neur_chan_memb"/>
    <property type="match status" value="1"/>
</dbReference>
<keyword evidence="1" id="KW-0472">Membrane</keyword>
<feature type="domain" description="Neurotransmitter-gated ion-channel transmembrane" evidence="2">
    <location>
        <begin position="85"/>
        <end position="199"/>
    </location>
</feature>
<dbReference type="GO" id="GO:0006811">
    <property type="term" value="P:monoatomic ion transport"/>
    <property type="evidence" value="ECO:0007669"/>
    <property type="project" value="InterPro"/>
</dbReference>
<dbReference type="AlphaFoldDB" id="A0A1I7X453"/>
<keyword evidence="3" id="KW-1185">Reference proteome</keyword>
<dbReference type="SUPFAM" id="SSF90112">
    <property type="entry name" value="Neurotransmitter-gated ion-channel transmembrane pore"/>
    <property type="match status" value="1"/>
</dbReference>
<evidence type="ECO:0000259" key="2">
    <source>
        <dbReference type="Pfam" id="PF02932"/>
    </source>
</evidence>
<protein>
    <submittedName>
        <fullName evidence="4">Neur_chan_memb domain-containing protein</fullName>
    </submittedName>
</protein>
<organism evidence="3 4">
    <name type="scientific">Heterorhabditis bacteriophora</name>
    <name type="common">Entomopathogenic nematode worm</name>
    <dbReference type="NCBI Taxonomy" id="37862"/>
    <lineage>
        <taxon>Eukaryota</taxon>
        <taxon>Metazoa</taxon>
        <taxon>Ecdysozoa</taxon>
        <taxon>Nematoda</taxon>
        <taxon>Chromadorea</taxon>
        <taxon>Rhabditida</taxon>
        <taxon>Rhabditina</taxon>
        <taxon>Rhabditomorpha</taxon>
        <taxon>Strongyloidea</taxon>
        <taxon>Heterorhabditidae</taxon>
        <taxon>Heterorhabditis</taxon>
    </lineage>
</organism>
<sequence length="212" mass="24753">MRVICNHKDSNQMNLKATDLGYKSRCLLHEINPLASIFFLQWIAYAADAMSRIAKVTSLGIPMLKKHTVNDRIRFVDSEYGMETRKEKKNVTSRKSMDSSAISIYDNVSPWKNINKALLDDDESEDSDSDRPWTTYISKRTNPNTVVDQKEGTSSTIDMDKSAVYPKMSKNYSRQALKIDKLCRYGFPLTFLVWNIWYWWYYLVFQKNNQSL</sequence>
<dbReference type="InterPro" id="IPR006029">
    <property type="entry name" value="Neurotrans-gated_channel_TM"/>
</dbReference>
<dbReference type="InterPro" id="IPR038050">
    <property type="entry name" value="Neuro_actylchol_rec"/>
</dbReference>
<keyword evidence="1" id="KW-0812">Transmembrane</keyword>
<dbReference type="Proteomes" id="UP000095283">
    <property type="component" value="Unplaced"/>
</dbReference>
<dbReference type="InterPro" id="IPR036719">
    <property type="entry name" value="Neuro-gated_channel_TM_sf"/>
</dbReference>
<dbReference type="Gene3D" id="1.20.58.390">
    <property type="entry name" value="Neurotransmitter-gated ion-channel transmembrane domain"/>
    <property type="match status" value="1"/>
</dbReference>
<keyword evidence="1" id="KW-1133">Transmembrane helix</keyword>
<evidence type="ECO:0000313" key="4">
    <source>
        <dbReference type="WBParaSite" id="Hba_12201"/>
    </source>
</evidence>
<reference evidence="4" key="1">
    <citation type="submission" date="2016-11" db="UniProtKB">
        <authorList>
            <consortium name="WormBaseParasite"/>
        </authorList>
    </citation>
    <scope>IDENTIFICATION</scope>
</reference>
<evidence type="ECO:0000256" key="1">
    <source>
        <dbReference type="SAM" id="Phobius"/>
    </source>
</evidence>
<accession>A0A1I7X453</accession>
<proteinExistence type="predicted"/>
<dbReference type="GO" id="GO:0016020">
    <property type="term" value="C:membrane"/>
    <property type="evidence" value="ECO:0007669"/>
    <property type="project" value="InterPro"/>
</dbReference>
<name>A0A1I7X453_HETBA</name>
<evidence type="ECO:0000313" key="3">
    <source>
        <dbReference type="Proteomes" id="UP000095283"/>
    </source>
</evidence>
<feature type="transmembrane region" description="Helical" evidence="1">
    <location>
        <begin position="182"/>
        <end position="202"/>
    </location>
</feature>
<dbReference type="WBParaSite" id="Hba_12201">
    <property type="protein sequence ID" value="Hba_12201"/>
    <property type="gene ID" value="Hba_12201"/>
</dbReference>